<name>A0A1H7X7H4_AQUAM</name>
<dbReference type="STRING" id="1038014.SAMN04487910_4668"/>
<keyword evidence="2" id="KW-1185">Reference proteome</keyword>
<gene>
    <name evidence="1" type="ORF">SAMN04487910_4668</name>
</gene>
<sequence length="622" mass="71141">MSGHKEGINAAQQLIEARSKRIEEINRNWADYANQTTFATNEAEEGLLDAYFAKRKIEKSRTENVGSPSELYKFRSRMTIVSDENYNRIVTAITNNYNENLESQDLYTTEELVASVLENGEYPKDTELSVPVMTIEETEEFIEIKSGVLGRDAYIFVKGFALKDKEATIEIFERSPFLLMEDEIPLTVIQYDTIEAEEPNENTNKTELKAIFNDRGEAVVKIKFRPKVEDPDTIYSEWKEKFTPKEPISLPPPSVEEMQLITPSVPLTFGSDVPQIGSEVSTNPEDYPLPSNQKPELPPVIDFLWLKVKVSGDKQDYDEEFLNENNDSYFKLKVCNCGKKYDGQFRCTRYGRTVKVYGPIYNGSYKLKDYAKWNEIISKGIVTSMEKDIFIIMSPNEGNLDSVQSYDSEIVTAGAMQKTINPTGQGEFPIQVAEFKNSNAEKYVCLFESCGWTVENNTMFYKDPDDPNAQKITGSDLKRKIREGFYASTFGSRIKCKPLEPIVNAVNDNDFQVKQIEDFISRLRDRVLPIVPRGYSHTLGDFLISRLGRATALDHHINRPAYVRNDLGDSLNNFFARNPNVSENPLNWGDNHQTYETAILEDYGVTRRGTDMAERFNKMRNR</sequence>
<dbReference type="OrthoDB" id="1242806at2"/>
<dbReference type="EMBL" id="FOAB01000013">
    <property type="protein sequence ID" value="SEM29760.1"/>
    <property type="molecule type" value="Genomic_DNA"/>
</dbReference>
<evidence type="ECO:0000313" key="1">
    <source>
        <dbReference type="EMBL" id="SEM29760.1"/>
    </source>
</evidence>
<accession>A0A1H7X7H4</accession>
<protein>
    <submittedName>
        <fullName evidence="1">Uncharacterized protein</fullName>
    </submittedName>
</protein>
<dbReference type="Proteomes" id="UP000198521">
    <property type="component" value="Unassembled WGS sequence"/>
</dbReference>
<dbReference type="RefSeq" id="WP_091412865.1">
    <property type="nucleotide sequence ID" value="NZ_FOAB01000013.1"/>
</dbReference>
<proteinExistence type="predicted"/>
<dbReference type="AlphaFoldDB" id="A0A1H7X7H4"/>
<reference evidence="1 2" key="1">
    <citation type="submission" date="2016-10" db="EMBL/GenBank/DDBJ databases">
        <authorList>
            <person name="de Groot N.N."/>
        </authorList>
    </citation>
    <scope>NUCLEOTIDE SEQUENCE [LARGE SCALE GENOMIC DNA]</scope>
    <source>
        <strain evidence="1 2">DSM 25232</strain>
    </source>
</reference>
<evidence type="ECO:0000313" key="2">
    <source>
        <dbReference type="Proteomes" id="UP000198521"/>
    </source>
</evidence>
<organism evidence="1 2">
    <name type="scientific">Aquimarina amphilecti</name>
    <dbReference type="NCBI Taxonomy" id="1038014"/>
    <lineage>
        <taxon>Bacteria</taxon>
        <taxon>Pseudomonadati</taxon>
        <taxon>Bacteroidota</taxon>
        <taxon>Flavobacteriia</taxon>
        <taxon>Flavobacteriales</taxon>
        <taxon>Flavobacteriaceae</taxon>
        <taxon>Aquimarina</taxon>
    </lineage>
</organism>